<accession>A0A285K4M8</accession>
<dbReference type="PANTHER" id="PTHR13812:SF19">
    <property type="entry name" value="KETIMINE REDUCTASE MU-CRYSTALLIN"/>
    <property type="match status" value="1"/>
</dbReference>
<dbReference type="OrthoDB" id="9801817at2"/>
<reference evidence="1 2" key="1">
    <citation type="submission" date="2017-09" db="EMBL/GenBank/DDBJ databases">
        <authorList>
            <person name="Ehlers B."/>
            <person name="Leendertz F.H."/>
        </authorList>
    </citation>
    <scope>NUCLEOTIDE SEQUENCE [LARGE SCALE GENOMIC DNA]</scope>
    <source>
        <strain evidence="1 2">CGMCC 4.6857</strain>
    </source>
</reference>
<dbReference type="InterPro" id="IPR023401">
    <property type="entry name" value="ODC_N"/>
</dbReference>
<dbReference type="Pfam" id="PF02423">
    <property type="entry name" value="OCD_Mu_crystall"/>
    <property type="match status" value="1"/>
</dbReference>
<dbReference type="Gene3D" id="3.30.1780.10">
    <property type="entry name" value="ornithine cyclodeaminase, domain 1"/>
    <property type="match status" value="1"/>
</dbReference>
<dbReference type="GO" id="GO:0005737">
    <property type="term" value="C:cytoplasm"/>
    <property type="evidence" value="ECO:0007669"/>
    <property type="project" value="TreeGrafter"/>
</dbReference>
<dbReference type="InterPro" id="IPR036291">
    <property type="entry name" value="NAD(P)-bd_dom_sf"/>
</dbReference>
<dbReference type="SUPFAM" id="SSF51735">
    <property type="entry name" value="NAD(P)-binding Rossmann-fold domains"/>
    <property type="match status" value="1"/>
</dbReference>
<organism evidence="1 2">
    <name type="scientific">Paractinoplanes atraurantiacus</name>
    <dbReference type="NCBI Taxonomy" id="1036182"/>
    <lineage>
        <taxon>Bacteria</taxon>
        <taxon>Bacillati</taxon>
        <taxon>Actinomycetota</taxon>
        <taxon>Actinomycetes</taxon>
        <taxon>Micromonosporales</taxon>
        <taxon>Micromonosporaceae</taxon>
        <taxon>Paractinoplanes</taxon>
    </lineage>
</organism>
<dbReference type="AlphaFoldDB" id="A0A285K4M8"/>
<sequence length="334" mass="36260">MIHLRFLSGPDIEELGVGPDDAIAAVESVVAAHGRGETVFEPRMHLVPDNGGVGHFNILRGHVSTLGQNGVAGVKVVGDFVPNYERGLPSELAMVTLLDPYTGVPLSIMDATWITEMRTGAMTAVGARYLARPDSRVLGHVGARGTAFANITLLDRLFDLDEIRVTSRRAESREAFGARLREATDTPVRVVETADEVFDGADILVEASRLTEPRPLLRTALVRPGAFVVPYGTVSAVELDLLDVMDKVVVDDWRESQSGRFGALRAHVDTGRLSEESLYAQLGEIVSGRKPGRESPEERILLWHRGLSILDVALAHLILTRAEAAGAGTMLRYR</sequence>
<dbReference type="Gene3D" id="3.40.50.720">
    <property type="entry name" value="NAD(P)-binding Rossmann-like Domain"/>
    <property type="match status" value="1"/>
</dbReference>
<evidence type="ECO:0000313" key="2">
    <source>
        <dbReference type="Proteomes" id="UP000219612"/>
    </source>
</evidence>
<keyword evidence="2" id="KW-1185">Reference proteome</keyword>
<dbReference type="Proteomes" id="UP000219612">
    <property type="component" value="Unassembled WGS sequence"/>
</dbReference>
<dbReference type="PANTHER" id="PTHR13812">
    <property type="entry name" value="KETIMINE REDUCTASE MU-CRYSTALLIN"/>
    <property type="match status" value="1"/>
</dbReference>
<dbReference type="InterPro" id="IPR003462">
    <property type="entry name" value="ODC_Mu_crystall"/>
</dbReference>
<dbReference type="RefSeq" id="WP_097327704.1">
    <property type="nucleotide sequence ID" value="NZ_OBDY01000031.1"/>
</dbReference>
<name>A0A285K4M8_9ACTN</name>
<evidence type="ECO:0000313" key="1">
    <source>
        <dbReference type="EMBL" id="SNY67223.1"/>
    </source>
</evidence>
<dbReference type="EMBL" id="OBDY01000031">
    <property type="protein sequence ID" value="SNY67223.1"/>
    <property type="molecule type" value="Genomic_DNA"/>
</dbReference>
<proteinExistence type="predicted"/>
<gene>
    <name evidence="1" type="ORF">SAMN05421748_13159</name>
</gene>
<dbReference type="PIRSF" id="PIRSF001439">
    <property type="entry name" value="CryM"/>
    <property type="match status" value="1"/>
</dbReference>
<protein>
    <submittedName>
        <fullName evidence="1">Ornithine cyclodeaminase</fullName>
    </submittedName>
</protein>